<dbReference type="Proteomes" id="UP000267464">
    <property type="component" value="Unassembled WGS sequence"/>
</dbReference>
<keyword evidence="1" id="KW-1133">Transmembrane helix</keyword>
<keyword evidence="1" id="KW-0812">Transmembrane</keyword>
<proteinExistence type="predicted"/>
<feature type="transmembrane region" description="Helical" evidence="1">
    <location>
        <begin position="318"/>
        <end position="340"/>
    </location>
</feature>
<comment type="caution">
    <text evidence="2">The sequence shown here is derived from an EMBL/GenBank/DDBJ whole genome shotgun (WGS) entry which is preliminary data.</text>
</comment>
<evidence type="ECO:0000256" key="1">
    <source>
        <dbReference type="SAM" id="Phobius"/>
    </source>
</evidence>
<accession>A0A3N7HJI3</accession>
<reference evidence="2 3" key="2">
    <citation type="submission" date="2018-12" db="EMBL/GenBank/DDBJ databases">
        <title>Rhizobacter gummiphilus sp. nov., a rubber-degrading bacterium isolated from the soil of a botanical garden in Japan.</title>
        <authorList>
            <person name="Shunsuke S.S."/>
        </authorList>
    </citation>
    <scope>NUCLEOTIDE SEQUENCE [LARGE SCALE GENOMIC DNA]</scope>
    <source>
        <strain evidence="2 3">S-16</strain>
    </source>
</reference>
<dbReference type="EMBL" id="QUSW01000008">
    <property type="protein sequence ID" value="RQP22218.1"/>
    <property type="molecule type" value="Genomic_DNA"/>
</dbReference>
<dbReference type="AlphaFoldDB" id="A0A3N7HJI3"/>
<protein>
    <submittedName>
        <fullName evidence="2">Uncharacterized protein</fullName>
    </submittedName>
</protein>
<reference evidence="2 3" key="1">
    <citation type="submission" date="2018-08" db="EMBL/GenBank/DDBJ databases">
        <authorList>
            <person name="Khan S.A."/>
            <person name="Jeon C.O."/>
            <person name="Chun B.H."/>
            <person name="Jeong S.E."/>
        </authorList>
    </citation>
    <scope>NUCLEOTIDE SEQUENCE [LARGE SCALE GENOMIC DNA]</scope>
    <source>
        <strain evidence="2 3">S-16</strain>
    </source>
</reference>
<keyword evidence="3" id="KW-1185">Reference proteome</keyword>
<organism evidence="2 3">
    <name type="scientific">Piscinibacter terrae</name>
    <dbReference type="NCBI Taxonomy" id="2496871"/>
    <lineage>
        <taxon>Bacteria</taxon>
        <taxon>Pseudomonadati</taxon>
        <taxon>Pseudomonadota</taxon>
        <taxon>Betaproteobacteria</taxon>
        <taxon>Burkholderiales</taxon>
        <taxon>Sphaerotilaceae</taxon>
        <taxon>Piscinibacter</taxon>
    </lineage>
</organism>
<name>A0A3N7HJI3_9BURK</name>
<gene>
    <name evidence="2" type="ORF">DZC73_24815</name>
</gene>
<evidence type="ECO:0000313" key="2">
    <source>
        <dbReference type="EMBL" id="RQP22218.1"/>
    </source>
</evidence>
<keyword evidence="1" id="KW-0472">Membrane</keyword>
<evidence type="ECO:0000313" key="3">
    <source>
        <dbReference type="Proteomes" id="UP000267464"/>
    </source>
</evidence>
<sequence length="343" mass="36028">MNAAVAVPGSTTGVPAAGINAWGCLSLNDGTLYSSANGGHGDSADNGAYALDLLQDAPAWRTIVAPSTSVQPNVAYYTDGKPASRHGYQHAFYIAQRNRVMLFGLRFSYGAAYQFPTVDGHSVGNAAAWDPAGTYPDVPTGGNYGVAHDPRSGNVWTNAGKLWNQAANTWGSPGTYTGKLRWGWQWDSKRSRFAGFQWGDGQGYGAPELLAQFMNPDTGAATDIGWASDAETVASLAQIAAANPGSATVPAYECSCYDAANDCFWLYYGSTASSDAAQVFYKITPQDGAAGWGMRRVTFGGTVLPLMTGSGINGRLRYVVKLGGFVLMPTAAAGAGVFFVRTS</sequence>